<accession>A0AAD0KIM4</accession>
<dbReference type="Pfam" id="PF00395">
    <property type="entry name" value="SLH"/>
    <property type="match status" value="3"/>
</dbReference>
<dbReference type="Gene3D" id="2.160.20.10">
    <property type="entry name" value="Single-stranded right-handed beta-helix, Pectin lyase-like"/>
    <property type="match status" value="1"/>
</dbReference>
<keyword evidence="2" id="KW-0732">Signal</keyword>
<evidence type="ECO:0000259" key="3">
    <source>
        <dbReference type="PROSITE" id="PS51272"/>
    </source>
</evidence>
<dbReference type="InterPro" id="IPR012334">
    <property type="entry name" value="Pectin_lyas_fold"/>
</dbReference>
<dbReference type="Pfam" id="PF06452">
    <property type="entry name" value="CBM9_1"/>
    <property type="match status" value="1"/>
</dbReference>
<dbReference type="GO" id="GO:0016052">
    <property type="term" value="P:carbohydrate catabolic process"/>
    <property type="evidence" value="ECO:0007669"/>
    <property type="project" value="InterPro"/>
</dbReference>
<sequence length="1641" mass="175677">MFKKLVKSLLIMVLIFTAVLPVMGVSAHAEETNADDFSTLPAAEHRSENWLIDSSNPQFFEGDAARLVRTSTETGYAIYPLTGVQSFTLQAYYFSGSTAVIKFYGSPDADIWTELPAINDSPTATGSGWYGTVYTPSGALPDGVNYLKIEVSGDLDTWLMQLGHLTLSNVSLAPQTIVDELDDIAQLYAHSTNWSLDTSNPAFFGGDHSRAVRTADSAESLVYHLHNLQHFTARMHSFAGSSGTIKFYGSADASTWTELSAVHEPPQATGDAAWTGTNYTPAQGIPSGIHYLKIELSGDSAPWLMQLGSVTLSNRLPGDGGSSGGDGEYYVNSFAGSDNNDGKTPETAWKTFSVVNQTTFEAGDRILLKKGGIWNEQLYPKGSGTDEEPITISAYGSGSKPIINGGGMSGAAVYLRNASNWVIRDLEVTNYASERGTVYREGIMVENANGGTLSNIRIQDNYVHDVSSSFRYPTVSGAEGGPHAFGGISVYVGGTTGTDKFDGVWIEGNTVERIGRTGIVVWDQRFNGADYATVNVTIRGNYVKQADSDGILTFGADGAVIEHNIAEEGGNYSEEGEFNGSAAIWPTRGKNNIVQFNESFNTNKPEGDGQGFNLDIDTMDSVVQYNYSHGNKGGFMLFVDARLTPGVLTGSSNNVVRYNISQNDLTHTFNFAGGVTPDTQIYNNTIYIGAGQNTKIIDHEWDDAGNINAPYSFRNNLVYNLGQGGYNLPGVNGSFDHNLLYGNHPVSEPENTNPITANPLLVAQGTAGIGWNTVDGYKLREGSPALGAGAIIADNAGRDYWGNPVSAATPPNIGAYNGPGLDPATLPEAPVDDLRLYFQGLKIAPHITDGNNGGMSLQLQFTNSSSVDPLRIKKISWTLGKETGQISGSESQLSEIAPNSGFTYSIPLPGFSEGVKYPLELKVDLEGYEAIHLKQNIDINRMQHQSDTRSPALIDLADGTPLLNGYNGSDDLSGTAQLRWDEEHIYLTADIRDDVFSHNAAGINIWQNDSIQFSLAPGVPGDSQSWYEYGISQTPEGPQIYRWLSMKGAATGVLTKGTLSVARDEATKVTSYALALPWSEISPIRPAASDILSFSMLVNDNDGAGRKGYIEWGSGIGAAKDASLFRTFQFMNVEGEEETPLSDNADLSVLRMDGTDISEFDRKKLNYTINVPFSKTAVAVTGTPSDAEAKLTVTGGSELKVGDNRIDVKVTAANGITTKTYTLNVVRSEEGGGTDTPGNSSGSNNSGNTNESSGGKIVNPVNIISAGRIRIQGSPGAEGMKIAQLPTGELQKAMKGVQDGALVLELAEEVATASGVAFQVPIPELKDNVTSLTVKAGAATITLPINTLGENIPEGARQLELSIHFVDASTLPVALKEKWKTHALFRISMTVDGKSKETLSPSAAMKVSFGYKLTPDEVPHQAIVYSVTGEGVVKVVKNSKYVSGTGKITFTSSDFGLYAAANANIHFSDVDSGSTVILEALASRDLIHGTGGGKFEPARQITRAEFVQLLVSALELQAESSSTFKDVSSNAWYYQAVSTAQALKLVNGRSEGVFAAKEPISRQEMAVIFFRALRLSALQSDISGKAATFADEKQIGSYAMDAVEYLRDTGIINGYTDGTFRPLSLTTRAEAAALIYRVMEL</sequence>
<evidence type="ECO:0000313" key="4">
    <source>
        <dbReference type="EMBL" id="AWV33845.1"/>
    </source>
</evidence>
<dbReference type="Gene3D" id="2.60.40.1190">
    <property type="match status" value="1"/>
</dbReference>
<dbReference type="SMART" id="SM00710">
    <property type="entry name" value="PbH1"/>
    <property type="match status" value="6"/>
</dbReference>
<evidence type="ECO:0000256" key="2">
    <source>
        <dbReference type="SAM" id="SignalP"/>
    </source>
</evidence>
<dbReference type="Pfam" id="PF12733">
    <property type="entry name" value="Cadherin-like"/>
    <property type="match status" value="1"/>
</dbReference>
<gene>
    <name evidence="4" type="ORF">CD191_15155</name>
</gene>
<evidence type="ECO:0000256" key="1">
    <source>
        <dbReference type="SAM" id="MobiDB-lite"/>
    </source>
</evidence>
<feature type="chain" id="PRO_5042074980" description="SLH domain-containing protein" evidence="2">
    <location>
        <begin position="30"/>
        <end position="1641"/>
    </location>
</feature>
<dbReference type="PANTHER" id="PTHR43308">
    <property type="entry name" value="OUTER MEMBRANE PROTEIN ALPHA-RELATED"/>
    <property type="match status" value="1"/>
</dbReference>
<proteinExistence type="predicted"/>
<dbReference type="InterPro" id="IPR051465">
    <property type="entry name" value="Cell_Envelope_Struct_Comp"/>
</dbReference>
<dbReference type="EMBL" id="CP021965">
    <property type="protein sequence ID" value="AWV33845.1"/>
    <property type="molecule type" value="Genomic_DNA"/>
</dbReference>
<feature type="region of interest" description="Disordered" evidence="1">
    <location>
        <begin position="1227"/>
        <end position="1257"/>
    </location>
</feature>
<reference evidence="4 5" key="1">
    <citation type="submission" date="2017-06" db="EMBL/GenBank/DDBJ databases">
        <title>Complete genome sequence of Paenibacillus odorifer CBA7130.</title>
        <authorList>
            <person name="Nam Y.-D."/>
            <person name="Kang J."/>
            <person name="Chung W.-H."/>
        </authorList>
    </citation>
    <scope>NUCLEOTIDE SEQUENCE [LARGE SCALE GENOMIC DNA]</scope>
    <source>
        <strain evidence="4 5">CBA7130</strain>
    </source>
</reference>
<dbReference type="InterPro" id="IPR011050">
    <property type="entry name" value="Pectin_lyase_fold/virulence"/>
</dbReference>
<feature type="domain" description="SLH" evidence="3">
    <location>
        <begin position="1461"/>
        <end position="1519"/>
    </location>
</feature>
<dbReference type="InterPro" id="IPR001119">
    <property type="entry name" value="SLH_dom"/>
</dbReference>
<dbReference type="InterPro" id="IPR010502">
    <property type="entry name" value="Carb-bd_dom_fam9"/>
</dbReference>
<organism evidence="4 5">
    <name type="scientific">Paenibacillus odorifer</name>
    <dbReference type="NCBI Taxonomy" id="189426"/>
    <lineage>
        <taxon>Bacteria</taxon>
        <taxon>Bacillati</taxon>
        <taxon>Bacillota</taxon>
        <taxon>Bacilli</taxon>
        <taxon>Bacillales</taxon>
        <taxon>Paenibacillaceae</taxon>
        <taxon>Paenibacillus</taxon>
    </lineage>
</organism>
<name>A0AAD0KIM4_9BACL</name>
<dbReference type="GO" id="GO:0030246">
    <property type="term" value="F:carbohydrate binding"/>
    <property type="evidence" value="ECO:0007669"/>
    <property type="project" value="InterPro"/>
</dbReference>
<feature type="domain" description="SLH" evidence="3">
    <location>
        <begin position="1520"/>
        <end position="1583"/>
    </location>
</feature>
<dbReference type="SUPFAM" id="SSF49344">
    <property type="entry name" value="CBD9-like"/>
    <property type="match status" value="1"/>
</dbReference>
<dbReference type="RefSeq" id="WP_111504174.1">
    <property type="nucleotide sequence ID" value="NZ_CP021965.1"/>
</dbReference>
<evidence type="ECO:0000313" key="5">
    <source>
        <dbReference type="Proteomes" id="UP000249163"/>
    </source>
</evidence>
<feature type="signal peptide" evidence="2">
    <location>
        <begin position="1"/>
        <end position="29"/>
    </location>
</feature>
<dbReference type="Proteomes" id="UP000249163">
    <property type="component" value="Chromosome"/>
</dbReference>
<dbReference type="InterPro" id="IPR025883">
    <property type="entry name" value="Cadherin-like_domain"/>
</dbReference>
<feature type="domain" description="SLH" evidence="3">
    <location>
        <begin position="1586"/>
        <end position="1641"/>
    </location>
</feature>
<dbReference type="GO" id="GO:0004553">
    <property type="term" value="F:hydrolase activity, hydrolyzing O-glycosyl compounds"/>
    <property type="evidence" value="ECO:0007669"/>
    <property type="project" value="InterPro"/>
</dbReference>
<feature type="compositionally biased region" description="Low complexity" evidence="1">
    <location>
        <begin position="1236"/>
        <end position="1255"/>
    </location>
</feature>
<dbReference type="SUPFAM" id="SSF51126">
    <property type="entry name" value="Pectin lyase-like"/>
    <property type="match status" value="1"/>
</dbReference>
<dbReference type="CDD" id="cd09621">
    <property type="entry name" value="CBM9_like_5"/>
    <property type="match status" value="1"/>
</dbReference>
<dbReference type="InterPro" id="IPR006626">
    <property type="entry name" value="PbH1"/>
</dbReference>
<protein>
    <recommendedName>
        <fullName evidence="3">SLH domain-containing protein</fullName>
    </recommendedName>
</protein>
<dbReference type="PROSITE" id="PS51272">
    <property type="entry name" value="SLH"/>
    <property type="match status" value="3"/>
</dbReference>